<sequence>MERALPPRRWTVRREGVTFLWDNGAYFDNACLKDGKLHMFAHFESKSGESSTLQSLPTSAAPSFGRTPTPVPPRELSTLSRARNEVDLQPKADQSPVRRNGSTISTAHTQRPANVHTVLDSDLDDFNDTQSLLSSSDSAEQADAEDGDQLILQQLPAHATAAQHAIDFDKTLVTKATRGGYGYKDNYDDIGKVWRFRITHARLIERIYGLPAPTTCERCADKGLTCRVYHPYLKSKRASSGACGECRLSMRTCVMNGSNQRKAGKKRQASNPEPNVPHAKKHRPSVGGKPARDAGGYCPVLTCSRRLDPFSDRPATGGISA</sequence>
<feature type="compositionally biased region" description="Polar residues" evidence="1">
    <location>
        <begin position="100"/>
        <end position="112"/>
    </location>
</feature>
<feature type="region of interest" description="Disordered" evidence="1">
    <location>
        <begin position="47"/>
        <end position="114"/>
    </location>
</feature>
<evidence type="ECO:0000256" key="1">
    <source>
        <dbReference type="SAM" id="MobiDB-lite"/>
    </source>
</evidence>
<evidence type="ECO:0000313" key="2">
    <source>
        <dbReference type="EMBL" id="KAF2824258.1"/>
    </source>
</evidence>
<accession>A0A6A6ZU25</accession>
<keyword evidence="3" id="KW-1185">Reference proteome</keyword>
<dbReference type="OrthoDB" id="3794887at2759"/>
<feature type="region of interest" description="Disordered" evidence="1">
    <location>
        <begin position="257"/>
        <end position="293"/>
    </location>
</feature>
<reference evidence="2" key="1">
    <citation type="journal article" date="2020" name="Stud. Mycol.">
        <title>101 Dothideomycetes genomes: a test case for predicting lifestyles and emergence of pathogens.</title>
        <authorList>
            <person name="Haridas S."/>
            <person name="Albert R."/>
            <person name="Binder M."/>
            <person name="Bloem J."/>
            <person name="Labutti K."/>
            <person name="Salamov A."/>
            <person name="Andreopoulos B."/>
            <person name="Baker S."/>
            <person name="Barry K."/>
            <person name="Bills G."/>
            <person name="Bluhm B."/>
            <person name="Cannon C."/>
            <person name="Castanera R."/>
            <person name="Culley D."/>
            <person name="Daum C."/>
            <person name="Ezra D."/>
            <person name="Gonzalez J."/>
            <person name="Henrissat B."/>
            <person name="Kuo A."/>
            <person name="Liang C."/>
            <person name="Lipzen A."/>
            <person name="Lutzoni F."/>
            <person name="Magnuson J."/>
            <person name="Mondo S."/>
            <person name="Nolan M."/>
            <person name="Ohm R."/>
            <person name="Pangilinan J."/>
            <person name="Park H.-J."/>
            <person name="Ramirez L."/>
            <person name="Alfaro M."/>
            <person name="Sun H."/>
            <person name="Tritt A."/>
            <person name="Yoshinaga Y."/>
            <person name="Zwiers L.-H."/>
            <person name="Turgeon B."/>
            <person name="Goodwin S."/>
            <person name="Spatafora J."/>
            <person name="Crous P."/>
            <person name="Grigoriev I."/>
        </authorList>
    </citation>
    <scope>NUCLEOTIDE SEQUENCE</scope>
    <source>
        <strain evidence="2">CBS 113818</strain>
    </source>
</reference>
<proteinExistence type="predicted"/>
<dbReference type="Proteomes" id="UP000799424">
    <property type="component" value="Unassembled WGS sequence"/>
</dbReference>
<name>A0A6A6ZU25_9PLEO</name>
<protein>
    <submittedName>
        <fullName evidence="2">Uncharacterized protein</fullName>
    </submittedName>
</protein>
<organism evidence="2 3">
    <name type="scientific">Ophiobolus disseminans</name>
    <dbReference type="NCBI Taxonomy" id="1469910"/>
    <lineage>
        <taxon>Eukaryota</taxon>
        <taxon>Fungi</taxon>
        <taxon>Dikarya</taxon>
        <taxon>Ascomycota</taxon>
        <taxon>Pezizomycotina</taxon>
        <taxon>Dothideomycetes</taxon>
        <taxon>Pleosporomycetidae</taxon>
        <taxon>Pleosporales</taxon>
        <taxon>Pleosporineae</taxon>
        <taxon>Phaeosphaeriaceae</taxon>
        <taxon>Ophiobolus</taxon>
    </lineage>
</organism>
<gene>
    <name evidence="2" type="ORF">CC86DRAFT_52608</name>
</gene>
<evidence type="ECO:0000313" key="3">
    <source>
        <dbReference type="Proteomes" id="UP000799424"/>
    </source>
</evidence>
<dbReference type="EMBL" id="MU006230">
    <property type="protein sequence ID" value="KAF2824258.1"/>
    <property type="molecule type" value="Genomic_DNA"/>
</dbReference>
<dbReference type="AlphaFoldDB" id="A0A6A6ZU25"/>
<feature type="compositionally biased region" description="Polar residues" evidence="1">
    <location>
        <begin position="48"/>
        <end position="61"/>
    </location>
</feature>